<feature type="region of interest" description="Disordered" evidence="1">
    <location>
        <begin position="165"/>
        <end position="240"/>
    </location>
</feature>
<evidence type="ECO:0000259" key="2">
    <source>
        <dbReference type="SMART" id="SM00496"/>
    </source>
</evidence>
<feature type="domain" description="Nuclease associated modular" evidence="2">
    <location>
        <begin position="304"/>
        <end position="322"/>
    </location>
</feature>
<dbReference type="AlphaFoldDB" id="B8C3T4"/>
<dbReference type="KEGG" id="tps:THAPSDRAFT_22901"/>
<gene>
    <name evidence="3" type="ORF">THAPSDRAFT_22901</name>
</gene>
<feature type="compositionally biased region" description="Basic residues" evidence="1">
    <location>
        <begin position="301"/>
        <end position="317"/>
    </location>
</feature>
<feature type="compositionally biased region" description="Polar residues" evidence="1">
    <location>
        <begin position="195"/>
        <end position="205"/>
    </location>
</feature>
<dbReference type="GeneID" id="7442277"/>
<feature type="region of interest" description="Disordered" evidence="1">
    <location>
        <begin position="300"/>
        <end position="530"/>
    </location>
</feature>
<dbReference type="eggNOG" id="ENOG502S59J">
    <property type="taxonomic scope" value="Eukaryota"/>
</dbReference>
<organism evidence="3 4">
    <name type="scientific">Thalassiosira pseudonana</name>
    <name type="common">Marine diatom</name>
    <name type="synonym">Cyclotella nana</name>
    <dbReference type="NCBI Taxonomy" id="35128"/>
    <lineage>
        <taxon>Eukaryota</taxon>
        <taxon>Sar</taxon>
        <taxon>Stramenopiles</taxon>
        <taxon>Ochrophyta</taxon>
        <taxon>Bacillariophyta</taxon>
        <taxon>Coscinodiscophyceae</taxon>
        <taxon>Thalassiosirophycidae</taxon>
        <taxon>Thalassiosirales</taxon>
        <taxon>Thalassiosiraceae</taxon>
        <taxon>Thalassiosira</taxon>
    </lineage>
</organism>
<feature type="compositionally biased region" description="Acidic residues" evidence="1">
    <location>
        <begin position="514"/>
        <end position="523"/>
    </location>
</feature>
<feature type="compositionally biased region" description="Basic and acidic residues" evidence="1">
    <location>
        <begin position="318"/>
        <end position="346"/>
    </location>
</feature>
<feature type="compositionally biased region" description="Basic and acidic residues" evidence="1">
    <location>
        <begin position="435"/>
        <end position="444"/>
    </location>
</feature>
<dbReference type="EMBL" id="CM000642">
    <property type="protein sequence ID" value="EED92180.1"/>
    <property type="molecule type" value="Genomic_DNA"/>
</dbReference>
<feature type="compositionally biased region" description="Basic and acidic residues" evidence="1">
    <location>
        <begin position="169"/>
        <end position="184"/>
    </location>
</feature>
<evidence type="ECO:0000313" key="3">
    <source>
        <dbReference type="EMBL" id="EED92180.1"/>
    </source>
</evidence>
<dbReference type="HOGENOM" id="CLU_514402_0_0_1"/>
<evidence type="ECO:0000256" key="1">
    <source>
        <dbReference type="SAM" id="MobiDB-lite"/>
    </source>
</evidence>
<name>B8C3T4_THAPS</name>
<dbReference type="Proteomes" id="UP000001449">
    <property type="component" value="Chromosome 5"/>
</dbReference>
<feature type="compositionally biased region" description="Acidic residues" evidence="1">
    <location>
        <begin position="88"/>
        <end position="97"/>
    </location>
</feature>
<dbReference type="InterPro" id="IPR003611">
    <property type="entry name" value="NUMOD3"/>
</dbReference>
<feature type="domain" description="Nuclease associated modular" evidence="2">
    <location>
        <begin position="131"/>
        <end position="147"/>
    </location>
</feature>
<feature type="compositionally biased region" description="Low complexity" evidence="1">
    <location>
        <begin position="113"/>
        <end position="126"/>
    </location>
</feature>
<dbReference type="Pfam" id="PF07460">
    <property type="entry name" value="NUMOD3"/>
    <property type="match status" value="3"/>
</dbReference>
<evidence type="ECO:0000313" key="4">
    <source>
        <dbReference type="Proteomes" id="UP000001449"/>
    </source>
</evidence>
<dbReference type="GO" id="GO:0003677">
    <property type="term" value="F:DNA binding"/>
    <property type="evidence" value="ECO:0007669"/>
    <property type="project" value="InterPro"/>
</dbReference>
<keyword evidence="4" id="KW-1185">Reference proteome</keyword>
<dbReference type="PaxDb" id="35128-Thaps22901"/>
<feature type="compositionally biased region" description="Basic residues" evidence="1">
    <location>
        <begin position="381"/>
        <end position="395"/>
    </location>
</feature>
<dbReference type="PANTHER" id="PTHR34199">
    <property type="entry name" value="NUMOD3 MOTIF FAMILY PROTEIN, EXPRESSED"/>
    <property type="match status" value="1"/>
</dbReference>
<feature type="domain" description="Nuclease associated modular" evidence="2">
    <location>
        <begin position="107"/>
        <end position="123"/>
    </location>
</feature>
<dbReference type="RefSeq" id="XP_002290428.1">
    <property type="nucleotide sequence ID" value="XM_002290392.1"/>
</dbReference>
<dbReference type="PANTHER" id="PTHR34199:SF2">
    <property type="entry name" value="NUMOD3 MOTIF FAMILY PROTEIN, EXPRESSED"/>
    <property type="match status" value="1"/>
</dbReference>
<accession>B8C3T4</accession>
<dbReference type="SMART" id="SM00496">
    <property type="entry name" value="IENR2"/>
    <property type="match status" value="5"/>
</dbReference>
<feature type="compositionally biased region" description="Low complexity" evidence="1">
    <location>
        <begin position="52"/>
        <end position="61"/>
    </location>
</feature>
<dbReference type="InParanoid" id="B8C3T4"/>
<proteinExistence type="predicted"/>
<protein>
    <recommendedName>
        <fullName evidence="2">Nuclease associated modular domain-containing protein</fullName>
    </recommendedName>
</protein>
<reference evidence="3 4" key="1">
    <citation type="journal article" date="2004" name="Science">
        <title>The genome of the diatom Thalassiosira pseudonana: ecology, evolution, and metabolism.</title>
        <authorList>
            <person name="Armbrust E.V."/>
            <person name="Berges J.A."/>
            <person name="Bowler C."/>
            <person name="Green B.R."/>
            <person name="Martinez D."/>
            <person name="Putnam N.H."/>
            <person name="Zhou S."/>
            <person name="Allen A.E."/>
            <person name="Apt K.E."/>
            <person name="Bechner M."/>
            <person name="Brzezinski M.A."/>
            <person name="Chaal B.K."/>
            <person name="Chiovitti A."/>
            <person name="Davis A.K."/>
            <person name="Demarest M.S."/>
            <person name="Detter J.C."/>
            <person name="Glavina T."/>
            <person name="Goodstein D."/>
            <person name="Hadi M.Z."/>
            <person name="Hellsten U."/>
            <person name="Hildebrand M."/>
            <person name="Jenkins B.D."/>
            <person name="Jurka J."/>
            <person name="Kapitonov V.V."/>
            <person name="Kroger N."/>
            <person name="Lau W.W."/>
            <person name="Lane T.W."/>
            <person name="Larimer F.W."/>
            <person name="Lippmeier J.C."/>
            <person name="Lucas S."/>
            <person name="Medina M."/>
            <person name="Montsant A."/>
            <person name="Obornik M."/>
            <person name="Parker M.S."/>
            <person name="Palenik B."/>
            <person name="Pazour G.J."/>
            <person name="Richardson P.M."/>
            <person name="Rynearson T.A."/>
            <person name="Saito M.A."/>
            <person name="Schwartz D.C."/>
            <person name="Thamatrakoln K."/>
            <person name="Valentin K."/>
            <person name="Vardi A."/>
            <person name="Wilkerson F.P."/>
            <person name="Rokhsar D.S."/>
        </authorList>
    </citation>
    <scope>NUCLEOTIDE SEQUENCE [LARGE SCALE GENOMIC DNA]</scope>
    <source>
        <strain evidence="3 4">CCMP1335</strain>
    </source>
</reference>
<sequence length="530" mass="59377">MLVSRSTINDETLEMKIEVPKTLHMKEINRSSLNGSGDVNGVNGHINGGVNGHVNGDTNGVETNSASHQLQQPNRVIPINDSNQQQSDSEEAQEDGGTDVPHPTAAGGYTHTSSSKAKISAANKGKTPWNKGKTRSDEVKARIAEGVRRRNRERFLAKLEEEGITEEEYNQKKKEERRKKDAERRARRTEKGGYTPTNETKQKISNILKEKYASGEIVRTRRSPSTVRRGFKHSEETKQKIRESLKKKWAEDEEYRELMTNKTVANNAIGNSPSVRKRIAETLKKKWEEPEFRAKMMEKFAHRKQRSASKATEHRKKISEAMKKKWMDEEYRKRATDGMAKGRESAPPRMVKPVRPKMPKMVTPLVATTQLTKSKEATTKTKAKRKKKASAKKSSKSSGDASITAVEPISLSPPKTAPKKVAKIEEPEPDGSINRLREERRDLYDLLYGDEDEDNVDGASFEGNSAMSPPLPNMNVNRGMVGRRLNGEDNPSPRSEGKSVTGEFSSSSIASLLGDDDDLDEFDPYGLDNF</sequence>
<feature type="domain" description="Nuclease associated modular" evidence="2">
    <location>
        <begin position="192"/>
        <end position="208"/>
    </location>
</feature>
<feature type="domain" description="Nuclease associated modular" evidence="2">
    <location>
        <begin position="229"/>
        <end position="245"/>
    </location>
</feature>
<dbReference type="OMA" id="HEEDYPR"/>
<reference evidence="3 4" key="2">
    <citation type="journal article" date="2008" name="Nature">
        <title>The Phaeodactylum genome reveals the evolutionary history of diatom genomes.</title>
        <authorList>
            <person name="Bowler C."/>
            <person name="Allen A.E."/>
            <person name="Badger J.H."/>
            <person name="Grimwood J."/>
            <person name="Jabbari K."/>
            <person name="Kuo A."/>
            <person name="Maheswari U."/>
            <person name="Martens C."/>
            <person name="Maumus F."/>
            <person name="Otillar R.P."/>
            <person name="Rayko E."/>
            <person name="Salamov A."/>
            <person name="Vandepoele K."/>
            <person name="Beszteri B."/>
            <person name="Gruber A."/>
            <person name="Heijde M."/>
            <person name="Katinka M."/>
            <person name="Mock T."/>
            <person name="Valentin K."/>
            <person name="Verret F."/>
            <person name="Berges J.A."/>
            <person name="Brownlee C."/>
            <person name="Cadoret J.P."/>
            <person name="Chiovitti A."/>
            <person name="Choi C.J."/>
            <person name="Coesel S."/>
            <person name="De Martino A."/>
            <person name="Detter J.C."/>
            <person name="Durkin C."/>
            <person name="Falciatore A."/>
            <person name="Fournet J."/>
            <person name="Haruta M."/>
            <person name="Huysman M.J."/>
            <person name="Jenkins B.D."/>
            <person name="Jiroutova K."/>
            <person name="Jorgensen R.E."/>
            <person name="Joubert Y."/>
            <person name="Kaplan A."/>
            <person name="Kroger N."/>
            <person name="Kroth P.G."/>
            <person name="La Roche J."/>
            <person name="Lindquist E."/>
            <person name="Lommer M."/>
            <person name="Martin-Jezequel V."/>
            <person name="Lopez P.J."/>
            <person name="Lucas S."/>
            <person name="Mangogna M."/>
            <person name="McGinnis K."/>
            <person name="Medlin L.K."/>
            <person name="Montsant A."/>
            <person name="Oudot-Le Secq M.P."/>
            <person name="Napoli C."/>
            <person name="Obornik M."/>
            <person name="Parker M.S."/>
            <person name="Petit J.L."/>
            <person name="Porcel B.M."/>
            <person name="Poulsen N."/>
            <person name="Robison M."/>
            <person name="Rychlewski L."/>
            <person name="Rynearson T.A."/>
            <person name="Schmutz J."/>
            <person name="Shapiro H."/>
            <person name="Siaut M."/>
            <person name="Stanley M."/>
            <person name="Sussman M.R."/>
            <person name="Taylor A.R."/>
            <person name="Vardi A."/>
            <person name="von Dassow P."/>
            <person name="Vyverman W."/>
            <person name="Willis A."/>
            <person name="Wyrwicz L.S."/>
            <person name="Rokhsar D.S."/>
            <person name="Weissenbach J."/>
            <person name="Armbrust E.V."/>
            <person name="Green B.R."/>
            <person name="Van de Peer Y."/>
            <person name="Grigoriev I.V."/>
        </authorList>
    </citation>
    <scope>NUCLEOTIDE SEQUENCE [LARGE SCALE GENOMIC DNA]</scope>
    <source>
        <strain evidence="3 4">CCMP1335</strain>
    </source>
</reference>
<feature type="compositionally biased region" description="Polar residues" evidence="1">
    <location>
        <begin position="62"/>
        <end position="74"/>
    </location>
</feature>
<feature type="region of interest" description="Disordered" evidence="1">
    <location>
        <begin position="31"/>
        <end position="142"/>
    </location>
</feature>